<feature type="region of interest" description="Disordered" evidence="6">
    <location>
        <begin position="578"/>
        <end position="613"/>
    </location>
</feature>
<name>A0AAU9EZ48_DROMD</name>
<evidence type="ECO:0000256" key="5">
    <source>
        <dbReference type="PROSITE-ProRule" id="PRU00176"/>
    </source>
</evidence>
<dbReference type="Pfam" id="PF00076">
    <property type="entry name" value="RRM_1"/>
    <property type="match status" value="2"/>
</dbReference>
<proteinExistence type="predicted"/>
<accession>A0AAU9EZ48</accession>
<evidence type="ECO:0000256" key="6">
    <source>
        <dbReference type="SAM" id="MobiDB-lite"/>
    </source>
</evidence>
<reference evidence="8 9" key="1">
    <citation type="submission" date="2024-02" db="EMBL/GenBank/DDBJ databases">
        <title>A chromosome-level genome assembly of Drosophila madeirensis, a fruit fly species endemic to Madeira island.</title>
        <authorList>
            <person name="Tomihara K."/>
            <person name="Llopart A."/>
            <person name="Yamamoto D."/>
        </authorList>
    </citation>
    <scope>NUCLEOTIDE SEQUENCE [LARGE SCALE GENOMIC DNA]</scope>
    <source>
        <strain evidence="8 9">RF1</strain>
    </source>
</reference>
<keyword evidence="1" id="KW-0597">Phosphoprotein</keyword>
<keyword evidence="8" id="KW-0687">Ribonucleoprotein</keyword>
<feature type="region of interest" description="Disordered" evidence="6">
    <location>
        <begin position="1"/>
        <end position="41"/>
    </location>
</feature>
<evidence type="ECO:0000256" key="2">
    <source>
        <dbReference type="ARBA" id="ARBA00022664"/>
    </source>
</evidence>
<dbReference type="Gene3D" id="3.30.70.330">
    <property type="match status" value="3"/>
</dbReference>
<protein>
    <submittedName>
        <fullName evidence="8">Heterogeneous nuclear ribonucleoprotein H3</fullName>
    </submittedName>
</protein>
<dbReference type="CDD" id="cd12504">
    <property type="entry name" value="RRM2_hnRNPH_CRSF1_like"/>
    <property type="match status" value="1"/>
</dbReference>
<sequence>MANADVQYNYGQQDNGDDYNDDSNQQDDDDQYEDNGNDGLNVKIENVGESPKFIRLRGLPWSATHKEILDFLENVNVTNGSQGIHLVTSRVDGKNTGEAYVEVSTQEDVEEARKLNKASMGHRYIEVFTATPKEAKEAMRKIGGHGNAFVVKLRGLPYAVTEQQIEEFFTGLEIKTDREGILFVMDRRGRATGEAFVQFESQDDTEQALGRNREKIGHRYIEIFRSSIAEMKRATGSGGSSGGRPGPYDIRDRGANRGGNDFGGGRNDWGNNGNFGAGANNMLGFNNLPSLMNSGNFGNNPGGGNGNGGGGNFGPNSGPSNFGNFGGNGGNSNFGGNLGGNGGGGNNGGGNFGNFGGNNGGGNFGGNNSGGGFNSGSNFGSPVGGSNFGNNNNGGSNFGGNNGGGFNNGGSNFGSAAGGGNFGPIGGGRNNNNGGNFGNSGFGNFGANNNGGNGGANFGGVNNAGGFNNGNNFGSSLSGGGNFGPIGGGRGSDVEYYTIHMRGLPYTSFENDVFKFFEPIRPANVRINYNKKGLHSGTADAYFDTYEDSQIAMKRHREQMGSRYIELFYDGKTRGGANGNGGGSNGGGGGGGGSAGNSAGGNNGGGGNFSRRI</sequence>
<dbReference type="GO" id="GO:1990904">
    <property type="term" value="C:ribonucleoprotein complex"/>
    <property type="evidence" value="ECO:0007669"/>
    <property type="project" value="UniProtKB-KW"/>
</dbReference>
<dbReference type="PROSITE" id="PS50102">
    <property type="entry name" value="RRM"/>
    <property type="match status" value="2"/>
</dbReference>
<keyword evidence="2" id="KW-0507">mRNA processing</keyword>
<keyword evidence="3" id="KW-0677">Repeat</keyword>
<evidence type="ECO:0000259" key="7">
    <source>
        <dbReference type="PROSITE" id="PS50102"/>
    </source>
</evidence>
<dbReference type="GO" id="GO:0006397">
    <property type="term" value="P:mRNA processing"/>
    <property type="evidence" value="ECO:0007669"/>
    <property type="project" value="UniProtKB-KW"/>
</dbReference>
<dbReference type="PANTHER" id="PTHR13976">
    <property type="entry name" value="HETEROGENEOUS NUCLEAR RIBONUCLEOPROTEIN-RELATED"/>
    <property type="match status" value="1"/>
</dbReference>
<dbReference type="InterPro" id="IPR012677">
    <property type="entry name" value="Nucleotide-bd_a/b_plait_sf"/>
</dbReference>
<feature type="compositionally biased region" description="Gly residues" evidence="6">
    <location>
        <begin position="300"/>
        <end position="313"/>
    </location>
</feature>
<feature type="region of interest" description="Disordered" evidence="6">
    <location>
        <begin position="296"/>
        <end position="327"/>
    </location>
</feature>
<dbReference type="GO" id="GO:0003723">
    <property type="term" value="F:RNA binding"/>
    <property type="evidence" value="ECO:0007669"/>
    <property type="project" value="UniProtKB-UniRule"/>
</dbReference>
<dbReference type="EMBL" id="AP029263">
    <property type="protein sequence ID" value="BFF89001.1"/>
    <property type="molecule type" value="Genomic_DNA"/>
</dbReference>
<keyword evidence="4 5" id="KW-0694">RNA-binding</keyword>
<feature type="domain" description="RRM" evidence="7">
    <location>
        <begin position="52"/>
        <end position="132"/>
    </location>
</feature>
<feature type="compositionally biased region" description="Gly residues" evidence="6">
    <location>
        <begin position="256"/>
        <end position="265"/>
    </location>
</feature>
<feature type="compositionally biased region" description="Gly residues" evidence="6">
    <location>
        <begin position="236"/>
        <end position="245"/>
    </location>
</feature>
<keyword evidence="9" id="KW-1185">Reference proteome</keyword>
<evidence type="ECO:0000256" key="1">
    <source>
        <dbReference type="ARBA" id="ARBA00022553"/>
    </source>
</evidence>
<organism evidence="8 9">
    <name type="scientific">Drosophila madeirensis</name>
    <name type="common">Fruit fly</name>
    <dbReference type="NCBI Taxonomy" id="30013"/>
    <lineage>
        <taxon>Eukaryota</taxon>
        <taxon>Metazoa</taxon>
        <taxon>Ecdysozoa</taxon>
        <taxon>Arthropoda</taxon>
        <taxon>Hexapoda</taxon>
        <taxon>Insecta</taxon>
        <taxon>Pterygota</taxon>
        <taxon>Neoptera</taxon>
        <taxon>Endopterygota</taxon>
        <taxon>Diptera</taxon>
        <taxon>Brachycera</taxon>
        <taxon>Muscomorpha</taxon>
        <taxon>Ephydroidea</taxon>
        <taxon>Drosophilidae</taxon>
        <taxon>Drosophila</taxon>
        <taxon>Sophophora</taxon>
    </lineage>
</organism>
<dbReference type="InterPro" id="IPR000504">
    <property type="entry name" value="RRM_dom"/>
</dbReference>
<dbReference type="SUPFAM" id="SSF54928">
    <property type="entry name" value="RNA-binding domain, RBD"/>
    <property type="match status" value="3"/>
</dbReference>
<dbReference type="InterPro" id="IPR050666">
    <property type="entry name" value="ESRP"/>
</dbReference>
<dbReference type="InterPro" id="IPR035979">
    <property type="entry name" value="RBD_domain_sf"/>
</dbReference>
<evidence type="ECO:0000313" key="9">
    <source>
        <dbReference type="Proteomes" id="UP001500889"/>
    </source>
</evidence>
<dbReference type="SMART" id="SM00360">
    <property type="entry name" value="RRM"/>
    <property type="match status" value="3"/>
</dbReference>
<evidence type="ECO:0000313" key="8">
    <source>
        <dbReference type="EMBL" id="BFF89001.1"/>
    </source>
</evidence>
<feature type="domain" description="RRM" evidence="7">
    <location>
        <begin position="149"/>
        <end position="228"/>
    </location>
</feature>
<dbReference type="CDD" id="cd12506">
    <property type="entry name" value="RRM3_hnRNPH_CRSF1_like"/>
    <property type="match status" value="1"/>
</dbReference>
<evidence type="ECO:0000256" key="4">
    <source>
        <dbReference type="ARBA" id="ARBA00022884"/>
    </source>
</evidence>
<feature type="region of interest" description="Disordered" evidence="6">
    <location>
        <begin position="233"/>
        <end position="265"/>
    </location>
</feature>
<feature type="compositionally biased region" description="Low complexity" evidence="6">
    <location>
        <begin position="314"/>
        <end position="323"/>
    </location>
</feature>
<dbReference type="FunFam" id="3.30.70.330:FF:000131">
    <property type="entry name" value="Heterogeneous nuclear ribonucleoprotein h3 isoform"/>
    <property type="match status" value="1"/>
</dbReference>
<dbReference type="AlphaFoldDB" id="A0AAU9EZ48"/>
<evidence type="ECO:0000256" key="3">
    <source>
        <dbReference type="ARBA" id="ARBA00022737"/>
    </source>
</evidence>
<feature type="compositionally biased region" description="Acidic residues" evidence="6">
    <location>
        <begin position="15"/>
        <end position="36"/>
    </location>
</feature>
<dbReference type="Proteomes" id="UP001500889">
    <property type="component" value="Chromosome O"/>
</dbReference>
<gene>
    <name evidence="8" type="ORF">DMAD_07855</name>
</gene>